<keyword evidence="2" id="KW-1185">Reference proteome</keyword>
<proteinExistence type="predicted"/>
<organism evidence="1 2">
    <name type="scientific">Vigna angularis var. angularis</name>
    <dbReference type="NCBI Taxonomy" id="157739"/>
    <lineage>
        <taxon>Eukaryota</taxon>
        <taxon>Viridiplantae</taxon>
        <taxon>Streptophyta</taxon>
        <taxon>Embryophyta</taxon>
        <taxon>Tracheophyta</taxon>
        <taxon>Spermatophyta</taxon>
        <taxon>Magnoliopsida</taxon>
        <taxon>eudicotyledons</taxon>
        <taxon>Gunneridae</taxon>
        <taxon>Pentapetalae</taxon>
        <taxon>rosids</taxon>
        <taxon>fabids</taxon>
        <taxon>Fabales</taxon>
        <taxon>Fabaceae</taxon>
        <taxon>Papilionoideae</taxon>
        <taxon>50 kb inversion clade</taxon>
        <taxon>NPAAA clade</taxon>
        <taxon>indigoferoid/millettioid clade</taxon>
        <taxon>Phaseoleae</taxon>
        <taxon>Vigna</taxon>
    </lineage>
</organism>
<protein>
    <submittedName>
        <fullName evidence="1">Uncharacterized protein</fullName>
    </submittedName>
</protein>
<dbReference type="EMBL" id="AP015037">
    <property type="protein sequence ID" value="BAT83857.1"/>
    <property type="molecule type" value="Genomic_DNA"/>
</dbReference>
<accession>A0A0S3RTF3</accession>
<name>A0A0S3RTF3_PHAAN</name>
<reference evidence="1 2" key="1">
    <citation type="journal article" date="2015" name="Sci. Rep.">
        <title>The power of single molecule real-time sequencing technology in the de novo assembly of a eukaryotic genome.</title>
        <authorList>
            <person name="Sakai H."/>
            <person name="Naito K."/>
            <person name="Ogiso-Tanaka E."/>
            <person name="Takahashi Y."/>
            <person name="Iseki K."/>
            <person name="Muto C."/>
            <person name="Satou K."/>
            <person name="Teruya K."/>
            <person name="Shiroma A."/>
            <person name="Shimoji M."/>
            <person name="Hirano T."/>
            <person name="Itoh T."/>
            <person name="Kaga A."/>
            <person name="Tomooka N."/>
        </authorList>
    </citation>
    <scope>NUCLEOTIDE SEQUENCE [LARGE SCALE GENOMIC DNA]</scope>
    <source>
        <strain evidence="2">cv. Shumari</strain>
    </source>
</reference>
<dbReference type="AlphaFoldDB" id="A0A0S3RTF3"/>
<evidence type="ECO:0000313" key="2">
    <source>
        <dbReference type="Proteomes" id="UP000291084"/>
    </source>
</evidence>
<evidence type="ECO:0000313" key="1">
    <source>
        <dbReference type="EMBL" id="BAT83857.1"/>
    </source>
</evidence>
<sequence length="85" mass="9888">MTFGEYYRQTPLWLEKTKITSHRDGEIDQRFDVLSTVKGKSNIYTIERMLSLTMCSCGFMSDENNLQSCSFVSICEDKNEQICEI</sequence>
<gene>
    <name evidence="1" type="primary">Vigan.04G109300</name>
    <name evidence="1" type="ORF">VIGAN_04109300</name>
</gene>
<dbReference type="Proteomes" id="UP000291084">
    <property type="component" value="Chromosome 4"/>
</dbReference>